<dbReference type="InterPro" id="IPR010997">
    <property type="entry name" value="HRDC-like_sf"/>
</dbReference>
<evidence type="ECO:0000313" key="1">
    <source>
        <dbReference type="EMBL" id="RIB35536.1"/>
    </source>
</evidence>
<evidence type="ECO:0008006" key="3">
    <source>
        <dbReference type="Google" id="ProtNLM"/>
    </source>
</evidence>
<dbReference type="AlphaFoldDB" id="A0A397WSA6"/>
<proteinExistence type="predicted"/>
<dbReference type="Gene3D" id="1.10.150.80">
    <property type="entry name" value="HRDC domain"/>
    <property type="match status" value="1"/>
</dbReference>
<name>A0A397WSA6_9ARCH</name>
<reference evidence="1 2" key="1">
    <citation type="journal article" date="2018" name="Syst. Appl. Microbiol.">
        <title>A new symbiotic nanoarchaeote (Candidatus Nanoclepta minutus) and its host (Zestosphaera tikiterensis gen. nov., sp. nov.) from a New Zealand hot spring.</title>
        <authorList>
            <person name="St John E."/>
            <person name="Liu Y."/>
            <person name="Podar M."/>
            <person name="Stott M.B."/>
            <person name="Meneghin J."/>
            <person name="Chen Z."/>
            <person name="Lagutin K."/>
            <person name="Mitchell K."/>
            <person name="Reysenbach A.L."/>
        </authorList>
    </citation>
    <scope>NUCLEOTIDE SEQUENCE [LARGE SCALE GENOMIC DNA]</scope>
    <source>
        <strain evidence="1">NZ3</strain>
    </source>
</reference>
<sequence>MYPILPGKVLQLLEKYKEERELTYIETRTLNYLQTIQKISPEDQEKLYEELKDINIPEDIRIKIVEMLPKNEDELKTILYTYNLSKEDTKRILEIVKKYL</sequence>
<dbReference type="Proteomes" id="UP000266622">
    <property type="component" value="Unassembled WGS sequence"/>
</dbReference>
<dbReference type="PIRSF" id="PIRSF005053">
    <property type="entry name" value="RNA_pol_F_arch"/>
    <property type="match status" value="1"/>
</dbReference>
<dbReference type="InterPro" id="IPR010924">
    <property type="entry name" value="Rpo4"/>
</dbReference>
<dbReference type="InterPro" id="IPR005574">
    <property type="entry name" value="Rpb4/RPC9"/>
</dbReference>
<dbReference type="PANTHER" id="PTHR39646:SF1">
    <property type="entry name" value="DNA-DIRECTED RNA POLYMERASE SUBUNIT RPO4"/>
    <property type="match status" value="1"/>
</dbReference>
<dbReference type="GO" id="GO:0000166">
    <property type="term" value="F:nucleotide binding"/>
    <property type="evidence" value="ECO:0007669"/>
    <property type="project" value="InterPro"/>
</dbReference>
<protein>
    <recommendedName>
        <fullName evidence="3">DNA-directed RNA polymerase subunit F</fullName>
    </recommendedName>
</protein>
<dbReference type="GO" id="GO:0030880">
    <property type="term" value="C:RNA polymerase complex"/>
    <property type="evidence" value="ECO:0007669"/>
    <property type="project" value="InterPro"/>
</dbReference>
<dbReference type="PANTHER" id="PTHR39646">
    <property type="entry name" value="RNA POLYMERASE RPB4"/>
    <property type="match status" value="1"/>
</dbReference>
<comment type="caution">
    <text evidence="1">The sequence shown here is derived from an EMBL/GenBank/DDBJ whole genome shotgun (WGS) entry which is preliminary data.</text>
</comment>
<dbReference type="EMBL" id="MWMI01000001">
    <property type="protein sequence ID" value="RIB35536.1"/>
    <property type="molecule type" value="Genomic_DNA"/>
</dbReference>
<dbReference type="InterPro" id="IPR044876">
    <property type="entry name" value="HRDC_dom_sf"/>
</dbReference>
<dbReference type="SUPFAM" id="SSF47819">
    <property type="entry name" value="HRDC-like"/>
    <property type="match status" value="1"/>
</dbReference>
<organism evidence="1 2">
    <name type="scientific">Candidatus Nanoclepta minutus</name>
    <dbReference type="NCBI Taxonomy" id="1940235"/>
    <lineage>
        <taxon>Archaea</taxon>
        <taxon>Nanobdellota</taxon>
        <taxon>Candidatus Nanoclepta</taxon>
    </lineage>
</organism>
<evidence type="ECO:0000313" key="2">
    <source>
        <dbReference type="Proteomes" id="UP000266622"/>
    </source>
</evidence>
<accession>A0A397WSA6</accession>
<dbReference type="GO" id="GO:0006352">
    <property type="term" value="P:DNA-templated transcription initiation"/>
    <property type="evidence" value="ECO:0007669"/>
    <property type="project" value="InterPro"/>
</dbReference>
<dbReference type="Pfam" id="PF03874">
    <property type="entry name" value="RNA_pol_Rpb4"/>
    <property type="match status" value="1"/>
</dbReference>
<gene>
    <name evidence="1" type="ORF">BXU00_00290</name>
</gene>